<feature type="transmembrane region" description="Helical" evidence="1">
    <location>
        <begin position="83"/>
        <end position="101"/>
    </location>
</feature>
<evidence type="ECO:0000313" key="2">
    <source>
        <dbReference type="EMBL" id="PSH55092.1"/>
    </source>
</evidence>
<evidence type="ECO:0000313" key="3">
    <source>
        <dbReference type="Proteomes" id="UP000241158"/>
    </source>
</evidence>
<keyword evidence="3" id="KW-1185">Reference proteome</keyword>
<reference evidence="3" key="1">
    <citation type="submission" date="2017-11" db="EMBL/GenBank/DDBJ databases">
        <authorList>
            <person name="Kuznetsova I."/>
            <person name="Sazanova A."/>
            <person name="Chirak E."/>
            <person name="Safronova V."/>
            <person name="Willems A."/>
        </authorList>
    </citation>
    <scope>NUCLEOTIDE SEQUENCE [LARGE SCALE GENOMIC DNA]</scope>
    <source>
        <strain evidence="3">PEPV15</strain>
    </source>
</reference>
<gene>
    <name evidence="2" type="ORF">CU100_23680</name>
</gene>
<keyword evidence="1" id="KW-1133">Transmembrane helix</keyword>
<accession>A0A2P7ALK3</accession>
<name>A0A2P7ALK3_9HYPH</name>
<protein>
    <submittedName>
        <fullName evidence="2">Uncharacterized protein</fullName>
    </submittedName>
</protein>
<keyword evidence="1" id="KW-0812">Transmembrane</keyword>
<sequence>MASIFGTADIHTQTNNDASRVSPHGGTAQICVDALHGRFGISVSIVAITILAALVVVAVVIFSIVEAIVPFTRQTAKEILKSSMLYLKLSAICAVGLALLIQ</sequence>
<organism evidence="2 3">
    <name type="scientific">Phyllobacterium endophyticum</name>
    <dbReference type="NCBI Taxonomy" id="1149773"/>
    <lineage>
        <taxon>Bacteria</taxon>
        <taxon>Pseudomonadati</taxon>
        <taxon>Pseudomonadota</taxon>
        <taxon>Alphaproteobacteria</taxon>
        <taxon>Hyphomicrobiales</taxon>
        <taxon>Phyllobacteriaceae</taxon>
        <taxon>Phyllobacterium</taxon>
    </lineage>
</organism>
<dbReference type="RefSeq" id="WP_106719097.1">
    <property type="nucleotide sequence ID" value="NZ_JACHXT010000002.1"/>
</dbReference>
<feature type="transmembrane region" description="Helical" evidence="1">
    <location>
        <begin position="45"/>
        <end position="71"/>
    </location>
</feature>
<dbReference type="EMBL" id="PGGN01000006">
    <property type="protein sequence ID" value="PSH55092.1"/>
    <property type="molecule type" value="Genomic_DNA"/>
</dbReference>
<dbReference type="AlphaFoldDB" id="A0A2P7ALK3"/>
<proteinExistence type="predicted"/>
<comment type="caution">
    <text evidence="2">The sequence shown here is derived from an EMBL/GenBank/DDBJ whole genome shotgun (WGS) entry which is preliminary data.</text>
</comment>
<dbReference type="Proteomes" id="UP000241158">
    <property type="component" value="Unassembled WGS sequence"/>
</dbReference>
<keyword evidence="1" id="KW-0472">Membrane</keyword>
<evidence type="ECO:0000256" key="1">
    <source>
        <dbReference type="SAM" id="Phobius"/>
    </source>
</evidence>